<name>Q8KRW9_9ACTN</name>
<gene>
    <name evidence="3" type="primary">nbmL</name>
</gene>
<accession>Q8KRW9</accession>
<dbReference type="GO" id="GO:0004497">
    <property type="term" value="F:monooxygenase activity"/>
    <property type="evidence" value="ECO:0007669"/>
    <property type="project" value="InterPro"/>
</dbReference>
<evidence type="ECO:0000256" key="1">
    <source>
        <dbReference type="ARBA" id="ARBA00010617"/>
    </source>
</evidence>
<dbReference type="PANTHER" id="PTHR46696">
    <property type="entry name" value="P450, PUTATIVE (EUROFUNG)-RELATED"/>
    <property type="match status" value="1"/>
</dbReference>
<evidence type="ECO:0000313" key="3">
    <source>
        <dbReference type="EMBL" id="AAM88361.1"/>
    </source>
</evidence>
<dbReference type="InterPro" id="IPR036396">
    <property type="entry name" value="Cyt_P450_sf"/>
</dbReference>
<feature type="region of interest" description="Disordered" evidence="2">
    <location>
        <begin position="73"/>
        <end position="102"/>
    </location>
</feature>
<dbReference type="GO" id="GO:0020037">
    <property type="term" value="F:heme binding"/>
    <property type="evidence" value="ECO:0007669"/>
    <property type="project" value="InterPro"/>
</dbReference>
<dbReference type="EMBL" id="AF521878">
    <property type="protein sequence ID" value="AAM88361.1"/>
    <property type="molecule type" value="Genomic_DNA"/>
</dbReference>
<dbReference type="AlphaFoldDB" id="Q8KRW9"/>
<dbReference type="PANTHER" id="PTHR46696:SF1">
    <property type="entry name" value="CYTOCHROME P450 YJIB-RELATED"/>
    <property type="match status" value="1"/>
</dbReference>
<dbReference type="SUPFAM" id="SSF48264">
    <property type="entry name" value="Cytochrome P450"/>
    <property type="match status" value="1"/>
</dbReference>
<proteinExistence type="inferred from homology"/>
<evidence type="ECO:0000256" key="2">
    <source>
        <dbReference type="SAM" id="MobiDB-lite"/>
    </source>
</evidence>
<feature type="compositionally biased region" description="Basic and acidic residues" evidence="2">
    <location>
        <begin position="93"/>
        <end position="102"/>
    </location>
</feature>
<reference evidence="3" key="1">
    <citation type="submission" date="2002-06" db="EMBL/GenBank/DDBJ databases">
        <title>The desosamine biosynthetic cluster of Streptomyces narbonensis, producer of narbomycin.</title>
        <authorList>
            <person name="Bate N."/>
            <person name="Cundliffe E."/>
        </authorList>
    </citation>
    <scope>NUCLEOTIDE SEQUENCE</scope>
</reference>
<protein>
    <submittedName>
        <fullName evidence="3">Truncated NbmL</fullName>
    </submittedName>
</protein>
<organism evidence="3">
    <name type="scientific">Streptomyces narbonensis</name>
    <dbReference type="NCBI Taxonomy" id="67333"/>
    <lineage>
        <taxon>Bacteria</taxon>
        <taxon>Bacillati</taxon>
        <taxon>Actinomycetota</taxon>
        <taxon>Actinomycetes</taxon>
        <taxon>Kitasatosporales</taxon>
        <taxon>Streptomycetaceae</taxon>
        <taxon>Streptomyces</taxon>
    </lineage>
</organism>
<dbReference type="GO" id="GO:0016705">
    <property type="term" value="F:oxidoreductase activity, acting on paired donors, with incorporation or reduction of molecular oxygen"/>
    <property type="evidence" value="ECO:0007669"/>
    <property type="project" value="InterPro"/>
</dbReference>
<comment type="similarity">
    <text evidence="1">Belongs to the cytochrome P450 family.</text>
</comment>
<dbReference type="Gene3D" id="1.10.630.10">
    <property type="entry name" value="Cytochrome P450"/>
    <property type="match status" value="1"/>
</dbReference>
<sequence length="102" mass="11133">MSRTHQGTTASRPVLDLAALGQDFAADPYPTYARLRAEGPAHRVRTPEGDEVWLVVGYDTARAVLADPRFSKDWRNSATPPTEAEAALSHNMLESDPRCGPT</sequence>
<dbReference type="RefSeq" id="WP_417851961.1">
    <property type="nucleotide sequence ID" value="NZ_BMSF01000036.1"/>
</dbReference>
<dbReference type="GO" id="GO:0005506">
    <property type="term" value="F:iron ion binding"/>
    <property type="evidence" value="ECO:0007669"/>
    <property type="project" value="InterPro"/>
</dbReference>